<dbReference type="InterPro" id="IPR010583">
    <property type="entry name" value="MipA"/>
</dbReference>
<evidence type="ECO:0000313" key="2">
    <source>
        <dbReference type="EMBL" id="MXQ06352.1"/>
    </source>
</evidence>
<reference evidence="2 3" key="2">
    <citation type="submission" date="2020-03" db="EMBL/GenBank/DDBJ databases">
        <title>Kangsaoukella pontilimi gen. nov., sp. nov., a new member of the family Rhodobacteraceae isolated from a tidal mudflat.</title>
        <authorList>
            <person name="Kim I.S."/>
        </authorList>
    </citation>
    <scope>NUCLEOTIDE SEQUENCE [LARGE SCALE GENOMIC DNA]</scope>
    <source>
        <strain evidence="2 3">GH1-50</strain>
    </source>
</reference>
<evidence type="ECO:0008006" key="4">
    <source>
        <dbReference type="Google" id="ProtNLM"/>
    </source>
</evidence>
<organism evidence="2 3">
    <name type="scientific">Kangsaoukella pontilimi</name>
    <dbReference type="NCBI Taxonomy" id="2691042"/>
    <lineage>
        <taxon>Bacteria</taxon>
        <taxon>Pseudomonadati</taxon>
        <taxon>Pseudomonadota</taxon>
        <taxon>Alphaproteobacteria</taxon>
        <taxon>Rhodobacterales</taxon>
        <taxon>Paracoccaceae</taxon>
        <taxon>Kangsaoukella</taxon>
    </lineage>
</organism>
<comment type="caution">
    <text evidence="2">The sequence shown here is derived from an EMBL/GenBank/DDBJ whole genome shotgun (WGS) entry which is preliminary data.</text>
</comment>
<evidence type="ECO:0000256" key="1">
    <source>
        <dbReference type="SAM" id="SignalP"/>
    </source>
</evidence>
<reference evidence="2 3" key="1">
    <citation type="submission" date="2019-12" db="EMBL/GenBank/DDBJ databases">
        <authorList>
            <person name="Lee S.D."/>
        </authorList>
    </citation>
    <scope>NUCLEOTIDE SEQUENCE [LARGE SCALE GENOMIC DNA]</scope>
    <source>
        <strain evidence="2 3">GH1-50</strain>
    </source>
</reference>
<sequence>MGLMILFLLPAVSSLSPAHAGDAPTLPLWELGVGATARVAPDYPGASEYNPGGTVFPFVTYRGRLLEFGGDQTFRIVPFRLDRVEIGVTVDGSSAVDSRDNALRGALPDLDALAEIGPEVNIALSERSAILGNGTGRYELSLQTRGVFSLGDGIDHVGTLGRLALRYRQNGALKPGARVTAAIGPVFASEGVHDFFYATDSYDARGGYLGTEADVSVRYPLNDRLRVVGGVGVTLLSGAANRASPLFDEKVNVSAHIGLRWSLFQSQRRTTRDR</sequence>
<keyword evidence="1" id="KW-0732">Signal</keyword>
<dbReference type="EMBL" id="WUPT01000001">
    <property type="protein sequence ID" value="MXQ06352.1"/>
    <property type="molecule type" value="Genomic_DNA"/>
</dbReference>
<dbReference type="AlphaFoldDB" id="A0A7C9MBA5"/>
<proteinExistence type="predicted"/>
<evidence type="ECO:0000313" key="3">
    <source>
        <dbReference type="Proteomes" id="UP000480350"/>
    </source>
</evidence>
<gene>
    <name evidence="2" type="ORF">GQ651_00690</name>
</gene>
<dbReference type="Proteomes" id="UP000480350">
    <property type="component" value="Unassembled WGS sequence"/>
</dbReference>
<keyword evidence="3" id="KW-1185">Reference proteome</keyword>
<dbReference type="RefSeq" id="WP_160762295.1">
    <property type="nucleotide sequence ID" value="NZ_WUPT01000001.1"/>
</dbReference>
<protein>
    <recommendedName>
        <fullName evidence="4">Outer membrane scaffolding protein for murein synthesis (MipA/OmpV family)</fullName>
    </recommendedName>
</protein>
<feature type="chain" id="PRO_5028857202" description="Outer membrane scaffolding protein for murein synthesis (MipA/OmpV family)" evidence="1">
    <location>
        <begin position="21"/>
        <end position="274"/>
    </location>
</feature>
<feature type="signal peptide" evidence="1">
    <location>
        <begin position="1"/>
        <end position="20"/>
    </location>
</feature>
<dbReference type="Pfam" id="PF06629">
    <property type="entry name" value="MipA"/>
    <property type="match status" value="1"/>
</dbReference>
<accession>A0A7C9MBA5</accession>
<name>A0A7C9MBA5_9RHOB</name>